<dbReference type="OrthoDB" id="240216at2759"/>
<dbReference type="Gene3D" id="3.30.559.70">
    <property type="entry name" value="Choline/Carnitine o-acyltransferase, domain 2"/>
    <property type="match status" value="1"/>
</dbReference>
<dbReference type="SUPFAM" id="SSF52777">
    <property type="entry name" value="CoA-dependent acyltransferases"/>
    <property type="match status" value="2"/>
</dbReference>
<evidence type="ECO:0000256" key="1">
    <source>
        <dbReference type="ARBA" id="ARBA00005232"/>
    </source>
</evidence>
<dbReference type="InterPro" id="IPR023213">
    <property type="entry name" value="CAT-like_dom_sf"/>
</dbReference>
<evidence type="ECO:0000256" key="3">
    <source>
        <dbReference type="ARBA" id="ARBA00023315"/>
    </source>
</evidence>
<evidence type="ECO:0000313" key="7">
    <source>
        <dbReference type="Proteomes" id="UP000015354"/>
    </source>
</evidence>
<keyword evidence="2 6" id="KW-0808">Transferase</keyword>
<dbReference type="InterPro" id="IPR042231">
    <property type="entry name" value="Cho/carn_acyl_trans_2"/>
</dbReference>
<protein>
    <submittedName>
        <fullName evidence="6">Carnitine O-palmitoyltransferase 2</fullName>
    </submittedName>
</protein>
<comment type="caution">
    <text evidence="6">The sequence shown here is derived from an EMBL/GenBank/DDBJ whole genome shotgun (WGS) entry which is preliminary data.</text>
</comment>
<dbReference type="AlphaFoldDB" id="S9VNG6"/>
<keyword evidence="7" id="KW-1185">Reference proteome</keyword>
<dbReference type="GO" id="GO:0004095">
    <property type="term" value="F:carnitine O-palmitoyltransferase activity"/>
    <property type="evidence" value="ECO:0007669"/>
    <property type="project" value="TreeGrafter"/>
</dbReference>
<dbReference type="PANTHER" id="PTHR22589:SF16">
    <property type="entry name" value="CARNITINE O-PALMITOYLTRANSFERASE 2, MITOCHONDRIAL"/>
    <property type="match status" value="1"/>
</dbReference>
<organism evidence="6 7">
    <name type="scientific">Strigomonas culicis</name>
    <dbReference type="NCBI Taxonomy" id="28005"/>
    <lineage>
        <taxon>Eukaryota</taxon>
        <taxon>Discoba</taxon>
        <taxon>Euglenozoa</taxon>
        <taxon>Kinetoplastea</taxon>
        <taxon>Metakinetoplastina</taxon>
        <taxon>Trypanosomatida</taxon>
        <taxon>Trypanosomatidae</taxon>
        <taxon>Strigomonadinae</taxon>
        <taxon>Strigomonas</taxon>
    </lineage>
</organism>
<dbReference type="PANTHER" id="PTHR22589">
    <property type="entry name" value="CARNITINE O-ACYLTRANSFERASE"/>
    <property type="match status" value="1"/>
</dbReference>
<dbReference type="InterPro" id="IPR000542">
    <property type="entry name" value="Carn_acyl_trans"/>
</dbReference>
<evidence type="ECO:0000259" key="5">
    <source>
        <dbReference type="Pfam" id="PF00755"/>
    </source>
</evidence>
<evidence type="ECO:0000313" key="6">
    <source>
        <dbReference type="EMBL" id="EPY24810.1"/>
    </source>
</evidence>
<feature type="domain" description="Choline/carnitine acyltransferase" evidence="5">
    <location>
        <begin position="50"/>
        <end position="483"/>
    </location>
</feature>
<dbReference type="Proteomes" id="UP000015354">
    <property type="component" value="Unassembled WGS sequence"/>
</dbReference>
<gene>
    <name evidence="6" type="ORF">STCU_06993</name>
</gene>
<dbReference type="EMBL" id="ATMH01006993">
    <property type="protein sequence ID" value="EPY24810.1"/>
    <property type="molecule type" value="Genomic_DNA"/>
</dbReference>
<dbReference type="Pfam" id="PF00755">
    <property type="entry name" value="Carn_acyltransf"/>
    <property type="match status" value="1"/>
</dbReference>
<dbReference type="GO" id="GO:0005739">
    <property type="term" value="C:mitochondrion"/>
    <property type="evidence" value="ECO:0007669"/>
    <property type="project" value="TreeGrafter"/>
</dbReference>
<evidence type="ECO:0000256" key="2">
    <source>
        <dbReference type="ARBA" id="ARBA00022679"/>
    </source>
</evidence>
<feature type="active site" description="Proton acceptor" evidence="4">
    <location>
        <position position="216"/>
    </location>
</feature>
<sequence>MYLENALRPDIHYPVSTRGYWTSDWFERSVALCPEYVSTPVITAGSSRNALPLDLSQNDNLFNSTRVPGVLQDEIRAVGFMPHITVLYRGHPFIVTVADSEANVLPLDQIYARLRAICCHGVASAAEEVGLLTSLPRTEWSTWRTSLLRDPGNQRNLEEIETSMFVLCLDNSRDTDVLCAAGAVDKSVAVRQQNCWWDKSILVSVWNRGLSVGYEHGWCDGRIVHRYIDMVNADSARCRASAVPRRSAATEPVRHLTWRLSPEQKDAVRRARVALQTMVDRLDTHHVVLSGLQGCARADVPALLQLAVQLAWWRLQQSAVSTTEDVNMSMFLRGRESAVRAPSAACEAFVLSMHPHNRSHTAAQQAALLREAVKVYARRKALTLSGGGTDPHLFGLHNMMVRLYGREAALFQDAAYRQHQAPTLSTEPPVDAGALLMSSPLPTPTGYGVRQRLFDGETLLTSVSCWRDAQGPRHSASDFADAFASAMEEIVRLRKL</sequence>
<comment type="similarity">
    <text evidence="1">Belongs to the carnitine/choline acetyltransferase family.</text>
</comment>
<dbReference type="Gene3D" id="3.30.559.10">
    <property type="entry name" value="Chloramphenicol acetyltransferase-like domain"/>
    <property type="match status" value="1"/>
</dbReference>
<dbReference type="GO" id="GO:0006635">
    <property type="term" value="P:fatty acid beta-oxidation"/>
    <property type="evidence" value="ECO:0007669"/>
    <property type="project" value="TreeGrafter"/>
</dbReference>
<dbReference type="InterPro" id="IPR039551">
    <property type="entry name" value="Cho/carn_acyl_trans"/>
</dbReference>
<proteinExistence type="inferred from homology"/>
<accession>S9VNG6</accession>
<reference evidence="6 7" key="1">
    <citation type="journal article" date="2013" name="PLoS ONE">
        <title>Predicting the Proteins of Angomonas deanei, Strigomonas culicis and Their Respective Endosymbionts Reveals New Aspects of the Trypanosomatidae Family.</title>
        <authorList>
            <person name="Motta M.C."/>
            <person name="Martins A.C."/>
            <person name="de Souza S.S."/>
            <person name="Catta-Preta C.M."/>
            <person name="Silva R."/>
            <person name="Klein C.C."/>
            <person name="de Almeida L.G."/>
            <person name="de Lima Cunha O."/>
            <person name="Ciapina L.P."/>
            <person name="Brocchi M."/>
            <person name="Colabardini A.C."/>
            <person name="de Araujo Lima B."/>
            <person name="Machado C.R."/>
            <person name="de Almeida Soares C.M."/>
            <person name="Probst C.M."/>
            <person name="de Menezes C.B."/>
            <person name="Thompson C.E."/>
            <person name="Bartholomeu D.C."/>
            <person name="Gradia D.F."/>
            <person name="Pavoni D.P."/>
            <person name="Grisard E.C."/>
            <person name="Fantinatti-Garboggini F."/>
            <person name="Marchini F.K."/>
            <person name="Rodrigues-Luiz G.F."/>
            <person name="Wagner G."/>
            <person name="Goldman G.H."/>
            <person name="Fietto J.L."/>
            <person name="Elias M.C."/>
            <person name="Goldman M.H."/>
            <person name="Sagot M.F."/>
            <person name="Pereira M."/>
            <person name="Stoco P.H."/>
            <person name="de Mendonca-Neto R.P."/>
            <person name="Teixeira S.M."/>
            <person name="Maciel T.E."/>
            <person name="de Oliveira Mendes T.A."/>
            <person name="Urmenyi T.P."/>
            <person name="de Souza W."/>
            <person name="Schenkman S."/>
            <person name="de Vasconcelos A.T."/>
        </authorList>
    </citation>
    <scope>NUCLEOTIDE SEQUENCE [LARGE SCALE GENOMIC DNA]</scope>
</reference>
<name>S9VNG6_9TRYP</name>
<keyword evidence="3" id="KW-0012">Acyltransferase</keyword>
<evidence type="ECO:0000256" key="4">
    <source>
        <dbReference type="PIRSR" id="PIRSR600542-1"/>
    </source>
</evidence>